<keyword evidence="3" id="KW-1185">Reference proteome</keyword>
<dbReference type="EMBL" id="RCNU01000016">
    <property type="protein sequence ID" value="RWQ91842.1"/>
    <property type="molecule type" value="Genomic_DNA"/>
</dbReference>
<dbReference type="AlphaFoldDB" id="A0A443HJ19"/>
<reference evidence="2 3" key="1">
    <citation type="journal article" date="2018" name="Front. Microbiol.">
        <title>Genomic and genetic insights into a cosmopolitan fungus, Paecilomyces variotii (Eurotiales).</title>
        <authorList>
            <person name="Urquhart A.S."/>
            <person name="Mondo S.J."/>
            <person name="Makela M.R."/>
            <person name="Hane J.K."/>
            <person name="Wiebenga A."/>
            <person name="He G."/>
            <person name="Mihaltcheva S."/>
            <person name="Pangilinan J."/>
            <person name="Lipzen A."/>
            <person name="Barry K."/>
            <person name="de Vries R.P."/>
            <person name="Grigoriev I.V."/>
            <person name="Idnurm A."/>
        </authorList>
    </citation>
    <scope>NUCLEOTIDE SEQUENCE [LARGE SCALE GENOMIC DNA]</scope>
    <source>
        <strain evidence="2 3">CBS 101075</strain>
    </source>
</reference>
<dbReference type="Proteomes" id="UP000283841">
    <property type="component" value="Unassembled WGS sequence"/>
</dbReference>
<protein>
    <recommendedName>
        <fullName evidence="1">F-box domain-containing protein</fullName>
    </recommendedName>
</protein>
<evidence type="ECO:0000259" key="1">
    <source>
        <dbReference type="PROSITE" id="PS50181"/>
    </source>
</evidence>
<dbReference type="RefSeq" id="XP_028481487.1">
    <property type="nucleotide sequence ID" value="XM_028631591.1"/>
</dbReference>
<gene>
    <name evidence="2" type="ORF">C8Q69DRAFT_481246</name>
</gene>
<dbReference type="GeneID" id="39600868"/>
<comment type="caution">
    <text evidence="2">The sequence shown here is derived from an EMBL/GenBank/DDBJ whole genome shotgun (WGS) entry which is preliminary data.</text>
</comment>
<dbReference type="VEuPathDB" id="FungiDB:C8Q69DRAFT_481246"/>
<evidence type="ECO:0000313" key="2">
    <source>
        <dbReference type="EMBL" id="RWQ91842.1"/>
    </source>
</evidence>
<dbReference type="InterPro" id="IPR001810">
    <property type="entry name" value="F-box_dom"/>
</dbReference>
<organism evidence="2 3">
    <name type="scientific">Byssochlamys spectabilis</name>
    <name type="common">Paecilomyces variotii</name>
    <dbReference type="NCBI Taxonomy" id="264951"/>
    <lineage>
        <taxon>Eukaryota</taxon>
        <taxon>Fungi</taxon>
        <taxon>Dikarya</taxon>
        <taxon>Ascomycota</taxon>
        <taxon>Pezizomycotina</taxon>
        <taxon>Eurotiomycetes</taxon>
        <taxon>Eurotiomycetidae</taxon>
        <taxon>Eurotiales</taxon>
        <taxon>Thermoascaceae</taxon>
        <taxon>Paecilomyces</taxon>
    </lineage>
</organism>
<dbReference type="PROSITE" id="PS50181">
    <property type="entry name" value="FBOX"/>
    <property type="match status" value="1"/>
</dbReference>
<sequence length="394" mass="45453">MASGLAYCIDEEDAWMLNLSAWSEMIDTRNRSYGTDIVHGVVLSPNRQRKASLGNLKAFPREILDEVLMFLDLDALRAVRQLNRTYFSVATNLPAYKILREHASEVLQIMHMTRTARFFNIYRIFDEFCQPYCRTCGDFGPCVFLMDFTRCCVYCLKFRESYILVSLFDASVQYCLSVSDTKELVTIYTIPGRYGNARDVRQRRRLVRLQDILTLATKIHGSIEESIEAASTYRDDLSRWHFDAVADWQKQNAGETSTAIDELENCRQHSRRPRFPRELKVPSLESGNSDYPAFMASAHFPVWDPSKRVIQKGLYCSACSFVPGSFYSSSKQKHRAILRAYTIEQLPQHFLECEAAKVWDRRRCYRCWSPAPPPIKGDPFLVQADGTFKKDAPI</sequence>
<feature type="domain" description="F-box" evidence="1">
    <location>
        <begin position="53"/>
        <end position="99"/>
    </location>
</feature>
<name>A0A443HJ19_BYSSP</name>
<proteinExistence type="predicted"/>
<evidence type="ECO:0000313" key="3">
    <source>
        <dbReference type="Proteomes" id="UP000283841"/>
    </source>
</evidence>
<accession>A0A443HJ19</accession>
<dbReference type="STRING" id="264951.A0A443HJ19"/>